<dbReference type="RefSeq" id="WP_172989048.1">
    <property type="nucleotide sequence ID" value="NZ_CP054038.1"/>
</dbReference>
<evidence type="ECO:0000256" key="2">
    <source>
        <dbReference type="RuleBase" id="RU362119"/>
    </source>
</evidence>
<reference evidence="5 6" key="1">
    <citation type="submission" date="2020-05" db="EMBL/GenBank/DDBJ databases">
        <title>Strain PA2F3 complete genome.</title>
        <authorList>
            <person name="Kim Y.-S."/>
            <person name="Kim S.-J."/>
            <person name="Jung H.-k."/>
            <person name="Kim S.-E."/>
            <person name="Kim K.-H."/>
        </authorList>
    </citation>
    <scope>NUCLEOTIDE SEQUENCE [LARGE SCALE GENOMIC DNA]</scope>
    <source>
        <strain evidence="5 6">PA2F3</strain>
    </source>
</reference>
<dbReference type="PANTHER" id="PTHR11575">
    <property type="entry name" value="5'-NUCLEOTIDASE-RELATED"/>
    <property type="match status" value="1"/>
</dbReference>
<dbReference type="Gene3D" id="3.60.21.10">
    <property type="match status" value="1"/>
</dbReference>
<dbReference type="InterPro" id="IPR008334">
    <property type="entry name" value="5'-Nucleotdase_C"/>
</dbReference>
<evidence type="ECO:0000259" key="4">
    <source>
        <dbReference type="Pfam" id="PF02872"/>
    </source>
</evidence>
<sequence>MNRSTRRAIGSIAAVAVGAGLVLTAPSIALADKGGTPNPGKGNGPKIAENVQILSFNDYHGHITSPDTGTQGGGQYLSTKLDQLRESAPDGRTLTVAAGDLIGGSPFLSGLFHDEPSVESLNAMGLDISSVGNHEFDEGTTELLRMQNGGCHPVDGCYFPDDPYAGADFDWLAANVFNAGTDTTLLPGTKVEDLDGTKVGFIGMTLESTPTLVSPTGVADVEFKDEVETANAEAKKLRKMGVKAIVVLLHEGGIPVLGSPINSCDGVSSPIAEIAGAMDADIDLIVTGHTHQAYICSFADPHGKPRLVTSASQYGRVVTETTLAFTPSGDVDRAKTVAVNHVVDGVEADPAITEIVTKWNTIAAPLAGRVVGTVAEDITGDAGGNRAIETPMADLVADGILAATAEPEDGGAQIAFMNVGGVRASLLLADDPDDTSDGVLPGQVTYSEAFDVNPFNNIIVTIDLTGAQIEEALNQQYQPIASRGSRPMLALGVSEGFSYEWNDDDLDNRFVVPGSMTLNGVPLVADQVYRVALYNFLADGGDAFTAFAEGTNRVGGPEDLAAFVDYLEANPGLTAPASRIDGL</sequence>
<keyword evidence="2" id="KW-0378">Hydrolase</keyword>
<dbReference type="GO" id="GO:0009166">
    <property type="term" value="P:nucleotide catabolic process"/>
    <property type="evidence" value="ECO:0007669"/>
    <property type="project" value="InterPro"/>
</dbReference>
<dbReference type="Pfam" id="PF02872">
    <property type="entry name" value="5_nucleotid_C"/>
    <property type="match status" value="1"/>
</dbReference>
<keyword evidence="1 2" id="KW-0732">Signal</keyword>
<dbReference type="Gene3D" id="3.90.780.10">
    <property type="entry name" value="5'-Nucleotidase, C-terminal domain"/>
    <property type="match status" value="1"/>
</dbReference>
<dbReference type="PANTHER" id="PTHR11575:SF24">
    <property type="entry name" value="5'-NUCLEOTIDASE"/>
    <property type="match status" value="1"/>
</dbReference>
<protein>
    <submittedName>
        <fullName evidence="5">Bifunctional metallophosphatase/5'-nucleotidase</fullName>
    </submittedName>
</protein>
<dbReference type="GO" id="GO:0030288">
    <property type="term" value="C:outer membrane-bounded periplasmic space"/>
    <property type="evidence" value="ECO:0007669"/>
    <property type="project" value="TreeGrafter"/>
</dbReference>
<gene>
    <name evidence="5" type="ORF">HQM25_03880</name>
</gene>
<dbReference type="InterPro" id="IPR004843">
    <property type="entry name" value="Calcineurin-like_PHP"/>
</dbReference>
<comment type="similarity">
    <text evidence="2">Belongs to the 5'-nucleotidase family.</text>
</comment>
<dbReference type="InterPro" id="IPR029052">
    <property type="entry name" value="Metallo-depent_PP-like"/>
</dbReference>
<dbReference type="InterPro" id="IPR006179">
    <property type="entry name" value="5_nucleotidase/apyrase"/>
</dbReference>
<evidence type="ECO:0000313" key="5">
    <source>
        <dbReference type="EMBL" id="QKJ18607.1"/>
    </source>
</evidence>
<keyword evidence="2" id="KW-0547">Nucleotide-binding</keyword>
<feature type="signal peptide" evidence="2">
    <location>
        <begin position="1"/>
        <end position="31"/>
    </location>
</feature>
<dbReference type="EMBL" id="CP054038">
    <property type="protein sequence ID" value="QKJ18607.1"/>
    <property type="molecule type" value="Genomic_DNA"/>
</dbReference>
<feature type="chain" id="PRO_5029032140" evidence="2">
    <location>
        <begin position="32"/>
        <end position="583"/>
    </location>
</feature>
<dbReference type="SUPFAM" id="SSF55816">
    <property type="entry name" value="5'-nucleotidase (syn. UDP-sugar hydrolase), C-terminal domain"/>
    <property type="match status" value="1"/>
</dbReference>
<feature type="domain" description="Calcineurin-like phosphoesterase" evidence="3">
    <location>
        <begin position="53"/>
        <end position="292"/>
    </location>
</feature>
<name>A0A7D4UIL3_9MICO</name>
<dbReference type="GO" id="GO:0008768">
    <property type="term" value="F:UDP-sugar diphosphatase activity"/>
    <property type="evidence" value="ECO:0007669"/>
    <property type="project" value="TreeGrafter"/>
</dbReference>
<dbReference type="GO" id="GO:0000166">
    <property type="term" value="F:nucleotide binding"/>
    <property type="evidence" value="ECO:0007669"/>
    <property type="project" value="UniProtKB-KW"/>
</dbReference>
<dbReference type="SUPFAM" id="SSF56300">
    <property type="entry name" value="Metallo-dependent phosphatases"/>
    <property type="match status" value="1"/>
</dbReference>
<dbReference type="PRINTS" id="PR01607">
    <property type="entry name" value="APYRASEFAMLY"/>
</dbReference>
<evidence type="ECO:0000313" key="6">
    <source>
        <dbReference type="Proteomes" id="UP000502498"/>
    </source>
</evidence>
<dbReference type="AlphaFoldDB" id="A0A7D4UIL3"/>
<evidence type="ECO:0000256" key="1">
    <source>
        <dbReference type="ARBA" id="ARBA00022729"/>
    </source>
</evidence>
<dbReference type="InterPro" id="IPR036907">
    <property type="entry name" value="5'-Nucleotdase_C_sf"/>
</dbReference>
<dbReference type="Proteomes" id="UP000502498">
    <property type="component" value="Chromosome"/>
</dbReference>
<proteinExistence type="inferred from homology"/>
<accession>A0A7D4UIL3</accession>
<organism evidence="5 6">
    <name type="scientific">Microbacterium hominis</name>
    <dbReference type="NCBI Taxonomy" id="162426"/>
    <lineage>
        <taxon>Bacteria</taxon>
        <taxon>Bacillati</taxon>
        <taxon>Actinomycetota</taxon>
        <taxon>Actinomycetes</taxon>
        <taxon>Micrococcales</taxon>
        <taxon>Microbacteriaceae</taxon>
        <taxon>Microbacterium</taxon>
    </lineage>
</organism>
<dbReference type="Pfam" id="PF00149">
    <property type="entry name" value="Metallophos"/>
    <property type="match status" value="1"/>
</dbReference>
<feature type="domain" description="5'-Nucleotidase C-terminal" evidence="4">
    <location>
        <begin position="370"/>
        <end position="549"/>
    </location>
</feature>
<evidence type="ECO:0000259" key="3">
    <source>
        <dbReference type="Pfam" id="PF00149"/>
    </source>
</evidence>
<dbReference type="GO" id="GO:0008253">
    <property type="term" value="F:5'-nucleotidase activity"/>
    <property type="evidence" value="ECO:0007669"/>
    <property type="project" value="TreeGrafter"/>
</dbReference>